<evidence type="ECO:0000313" key="1">
    <source>
        <dbReference type="EMBL" id="MBW88330.1"/>
    </source>
</evidence>
<sequence>MIPHHMCCVQKTHATKTLYLQELAHLYTLYHQELSHLYEI</sequence>
<protein>
    <submittedName>
        <fullName evidence="1">Uncharacterized protein</fullName>
    </submittedName>
</protein>
<accession>A0A2P2J4D9</accession>
<dbReference type="EMBL" id="GGEC01007847">
    <property type="protein sequence ID" value="MBW88330.1"/>
    <property type="molecule type" value="Transcribed_RNA"/>
</dbReference>
<proteinExistence type="predicted"/>
<name>A0A2P2J4D9_RHIMU</name>
<organism evidence="1">
    <name type="scientific">Rhizophora mucronata</name>
    <name type="common">Asiatic mangrove</name>
    <dbReference type="NCBI Taxonomy" id="61149"/>
    <lineage>
        <taxon>Eukaryota</taxon>
        <taxon>Viridiplantae</taxon>
        <taxon>Streptophyta</taxon>
        <taxon>Embryophyta</taxon>
        <taxon>Tracheophyta</taxon>
        <taxon>Spermatophyta</taxon>
        <taxon>Magnoliopsida</taxon>
        <taxon>eudicotyledons</taxon>
        <taxon>Gunneridae</taxon>
        <taxon>Pentapetalae</taxon>
        <taxon>rosids</taxon>
        <taxon>fabids</taxon>
        <taxon>Malpighiales</taxon>
        <taxon>Rhizophoraceae</taxon>
        <taxon>Rhizophora</taxon>
    </lineage>
</organism>
<dbReference type="AlphaFoldDB" id="A0A2P2J4D9"/>
<reference evidence="1" key="1">
    <citation type="submission" date="2018-02" db="EMBL/GenBank/DDBJ databases">
        <title>Rhizophora mucronata_Transcriptome.</title>
        <authorList>
            <person name="Meera S.P."/>
            <person name="Sreeshan A."/>
            <person name="Augustine A."/>
        </authorList>
    </citation>
    <scope>NUCLEOTIDE SEQUENCE</scope>
    <source>
        <tissue evidence="1">Leaf</tissue>
    </source>
</reference>